<evidence type="ECO:0000313" key="11">
    <source>
        <dbReference type="EMBL" id="CAH1197705.1"/>
    </source>
</evidence>
<evidence type="ECO:0000256" key="2">
    <source>
        <dbReference type="ARBA" id="ARBA00003444"/>
    </source>
</evidence>
<dbReference type="Gene3D" id="3.40.640.10">
    <property type="entry name" value="Type I PLP-dependent aspartate aminotransferase-like (Major domain)"/>
    <property type="match status" value="1"/>
</dbReference>
<evidence type="ECO:0000256" key="7">
    <source>
        <dbReference type="ARBA" id="ARBA00023239"/>
    </source>
</evidence>
<dbReference type="GO" id="GO:0048472">
    <property type="term" value="F:threonine-phosphate decarboxylase activity"/>
    <property type="evidence" value="ECO:0007669"/>
    <property type="project" value="UniProtKB-EC"/>
</dbReference>
<dbReference type="Gene3D" id="3.90.1150.10">
    <property type="entry name" value="Aspartate Aminotransferase, domain 1"/>
    <property type="match status" value="1"/>
</dbReference>
<dbReference type="EC" id="4.1.1.81" evidence="4"/>
<dbReference type="NCBIfam" id="TIGR01140">
    <property type="entry name" value="L_thr_O3P_dcar"/>
    <property type="match status" value="1"/>
</dbReference>
<dbReference type="InterPro" id="IPR004838">
    <property type="entry name" value="NHTrfase_class1_PyrdxlP-BS"/>
</dbReference>
<dbReference type="InterPro" id="IPR015424">
    <property type="entry name" value="PyrdxlP-dep_Trfase"/>
</dbReference>
<evidence type="ECO:0000256" key="4">
    <source>
        <dbReference type="ARBA" id="ARBA00012285"/>
    </source>
</evidence>
<dbReference type="Pfam" id="PF00155">
    <property type="entry name" value="Aminotran_1_2"/>
    <property type="match status" value="1"/>
</dbReference>
<evidence type="ECO:0000256" key="8">
    <source>
        <dbReference type="ARBA" id="ARBA00029996"/>
    </source>
</evidence>
<sequence>MLERFGHGGDLLTAQELFGHGADHFIDFSANMNPFGPPTCVADLLGRYMDVIRHYPDPAVRALRSKLALHHGVSDSSILVGNGAAELIDLVFRLLHPTHTVLAQPCFVEYGDAAVKSGSSIRAIELQAEQEFRLTKQLVRDKLALLREEGVESGEAIWFFGSPNNPTGKLIDPSLVHDLLLEGERVVVDEAFMDFVPEEHTYSLAKAAADHERLLVIRSMTKFYAIPGIRLGYVIGSPEMIARLQYFQIPWSVNSLAQGIGEAVLEDQEYAASTLRFVAEERCWLSGQLLAIGLTVHESAANYLLVSIPPGRGWTAGLLQRALGSRGILIRDASRFEGLDNCYCRIAVRLREDNAALLQALTSLLGSDCAAEGKA</sequence>
<dbReference type="Proteomes" id="UP000838686">
    <property type="component" value="Unassembled WGS sequence"/>
</dbReference>
<dbReference type="InterPro" id="IPR015422">
    <property type="entry name" value="PyrdxlP-dep_Trfase_small"/>
</dbReference>
<gene>
    <name evidence="11" type="primary">cobD_1</name>
    <name evidence="11" type="ORF">PAECIP111893_00895</name>
</gene>
<comment type="catalytic activity">
    <reaction evidence="9">
        <text>O-phospho-L-threonine + H(+) = (R)-1-aminopropan-2-yl phosphate + CO2</text>
        <dbReference type="Rhea" id="RHEA:11492"/>
        <dbReference type="ChEBI" id="CHEBI:15378"/>
        <dbReference type="ChEBI" id="CHEBI:16526"/>
        <dbReference type="ChEBI" id="CHEBI:58563"/>
        <dbReference type="ChEBI" id="CHEBI:58675"/>
        <dbReference type="EC" id="4.1.1.81"/>
    </reaction>
</comment>
<dbReference type="InterPro" id="IPR015421">
    <property type="entry name" value="PyrdxlP-dep_Trfase_major"/>
</dbReference>
<dbReference type="CDD" id="cd00609">
    <property type="entry name" value="AAT_like"/>
    <property type="match status" value="1"/>
</dbReference>
<keyword evidence="5" id="KW-0169">Cobalamin biosynthesis</keyword>
<proteinExistence type="predicted"/>
<dbReference type="SUPFAM" id="SSF53383">
    <property type="entry name" value="PLP-dependent transferases"/>
    <property type="match status" value="1"/>
</dbReference>
<evidence type="ECO:0000256" key="3">
    <source>
        <dbReference type="ARBA" id="ARBA00004953"/>
    </source>
</evidence>
<dbReference type="PROSITE" id="PS00105">
    <property type="entry name" value="AA_TRANSFER_CLASS_1"/>
    <property type="match status" value="1"/>
</dbReference>
<dbReference type="EMBL" id="CAKMMF010000004">
    <property type="protein sequence ID" value="CAH1197705.1"/>
    <property type="molecule type" value="Genomic_DNA"/>
</dbReference>
<evidence type="ECO:0000256" key="1">
    <source>
        <dbReference type="ARBA" id="ARBA00001933"/>
    </source>
</evidence>
<evidence type="ECO:0000256" key="9">
    <source>
        <dbReference type="ARBA" id="ARBA00048531"/>
    </source>
</evidence>
<accession>A0ABM9C0E0</accession>
<keyword evidence="12" id="KW-1185">Reference proteome</keyword>
<keyword evidence="6" id="KW-0663">Pyridoxal phosphate</keyword>
<dbReference type="InterPro" id="IPR005860">
    <property type="entry name" value="CobD"/>
</dbReference>
<protein>
    <recommendedName>
        <fullName evidence="4">threonine-phosphate decarboxylase</fullName>
        <ecNumber evidence="4">4.1.1.81</ecNumber>
    </recommendedName>
    <alternativeName>
        <fullName evidence="8">L-threonine-O-3-phosphate decarboxylase</fullName>
    </alternativeName>
</protein>
<evidence type="ECO:0000256" key="5">
    <source>
        <dbReference type="ARBA" id="ARBA00022573"/>
    </source>
</evidence>
<evidence type="ECO:0000313" key="12">
    <source>
        <dbReference type="Proteomes" id="UP000838686"/>
    </source>
</evidence>
<comment type="pathway">
    <text evidence="3">Cofactor biosynthesis; adenosylcobalamin biosynthesis.</text>
</comment>
<comment type="caution">
    <text evidence="11">The sequence shown here is derived from an EMBL/GenBank/DDBJ whole genome shotgun (WGS) entry which is preliminary data.</text>
</comment>
<name>A0ABM9C0E0_9BACL</name>
<evidence type="ECO:0000256" key="6">
    <source>
        <dbReference type="ARBA" id="ARBA00022898"/>
    </source>
</evidence>
<dbReference type="InterPro" id="IPR004839">
    <property type="entry name" value="Aminotransferase_I/II_large"/>
</dbReference>
<comment type="function">
    <text evidence="2">Decarboxylates L-threonine-O-3-phosphate to yield (R)-1-amino-2-propanol O-2-phosphate, the precursor for the linkage between the nucleotide loop and the corrin ring in cobalamin.</text>
</comment>
<dbReference type="PANTHER" id="PTHR42885">
    <property type="entry name" value="HISTIDINOL-PHOSPHATE AMINOTRANSFERASE-RELATED"/>
    <property type="match status" value="1"/>
</dbReference>
<organism evidence="11 12">
    <name type="scientific">Paenibacillus plantiphilus</name>
    <dbReference type="NCBI Taxonomy" id="2905650"/>
    <lineage>
        <taxon>Bacteria</taxon>
        <taxon>Bacillati</taxon>
        <taxon>Bacillota</taxon>
        <taxon>Bacilli</taxon>
        <taxon>Bacillales</taxon>
        <taxon>Paenibacillaceae</taxon>
        <taxon>Paenibacillus</taxon>
    </lineage>
</organism>
<evidence type="ECO:0000259" key="10">
    <source>
        <dbReference type="Pfam" id="PF00155"/>
    </source>
</evidence>
<comment type="cofactor">
    <cofactor evidence="1">
        <name>pyridoxal 5'-phosphate</name>
        <dbReference type="ChEBI" id="CHEBI:597326"/>
    </cofactor>
</comment>
<feature type="domain" description="Aminotransferase class I/classII large" evidence="10">
    <location>
        <begin position="24"/>
        <end position="352"/>
    </location>
</feature>
<dbReference type="PANTHER" id="PTHR42885:SF1">
    <property type="entry name" value="THREONINE-PHOSPHATE DECARBOXYLASE"/>
    <property type="match status" value="1"/>
</dbReference>
<keyword evidence="7 11" id="KW-0456">Lyase</keyword>
<reference evidence="11" key="1">
    <citation type="submission" date="2022-01" db="EMBL/GenBank/DDBJ databases">
        <authorList>
            <person name="Criscuolo A."/>
        </authorList>
    </citation>
    <scope>NUCLEOTIDE SEQUENCE</scope>
    <source>
        <strain evidence="11">CIP111893</strain>
    </source>
</reference>